<name>A0A1F7RJB0_9BACT</name>
<reference evidence="1 2" key="1">
    <citation type="journal article" date="2016" name="Nat. Commun.">
        <title>Thousands of microbial genomes shed light on interconnected biogeochemical processes in an aquifer system.</title>
        <authorList>
            <person name="Anantharaman K."/>
            <person name="Brown C.T."/>
            <person name="Hug L.A."/>
            <person name="Sharon I."/>
            <person name="Castelle C.J."/>
            <person name="Probst A.J."/>
            <person name="Thomas B.C."/>
            <person name="Singh A."/>
            <person name="Wilkins M.J."/>
            <person name="Karaoz U."/>
            <person name="Brodie E.L."/>
            <person name="Williams K.H."/>
            <person name="Hubbard S.S."/>
            <person name="Banfield J.F."/>
        </authorList>
    </citation>
    <scope>NUCLEOTIDE SEQUENCE [LARGE SCALE GENOMIC DNA]</scope>
</reference>
<sequence>MLSYNREPEVLAPKQFQQHPKFKTKILKAIFIEKIFWFAIEKGFRYKIINKLQEVTNKEKSKGNFSLPSGG</sequence>
<comment type="caution">
    <text evidence="1">The sequence shown here is derived from an EMBL/GenBank/DDBJ whole genome shotgun (WGS) entry which is preliminary data.</text>
</comment>
<protein>
    <submittedName>
        <fullName evidence="1">Uncharacterized protein</fullName>
    </submittedName>
</protein>
<dbReference type="EMBL" id="MGDB01000080">
    <property type="protein sequence ID" value="OGL41034.1"/>
    <property type="molecule type" value="Genomic_DNA"/>
</dbReference>
<gene>
    <name evidence="1" type="ORF">A2042_09860</name>
</gene>
<dbReference type="Proteomes" id="UP000178526">
    <property type="component" value="Unassembled WGS sequence"/>
</dbReference>
<evidence type="ECO:0000313" key="2">
    <source>
        <dbReference type="Proteomes" id="UP000178526"/>
    </source>
</evidence>
<dbReference type="AlphaFoldDB" id="A0A1F7RJB0"/>
<organism evidence="1 2">
    <name type="scientific">Candidatus Schekmanbacteria bacterium GWA2_38_11</name>
    <dbReference type="NCBI Taxonomy" id="1817876"/>
    <lineage>
        <taxon>Bacteria</taxon>
        <taxon>Candidatus Schekmaniibacteriota</taxon>
    </lineage>
</organism>
<proteinExistence type="predicted"/>
<accession>A0A1F7RJB0</accession>
<evidence type="ECO:0000313" key="1">
    <source>
        <dbReference type="EMBL" id="OGL41034.1"/>
    </source>
</evidence>